<protein>
    <submittedName>
        <fullName evidence="2">Uncharacterized protein</fullName>
    </submittedName>
</protein>
<dbReference type="EMBL" id="JAQOWY010000480">
    <property type="protein sequence ID" value="KAK1841446.1"/>
    <property type="molecule type" value="Genomic_DNA"/>
</dbReference>
<comment type="caution">
    <text evidence="2">The sequence shown here is derived from an EMBL/GenBank/DDBJ whole genome shotgun (WGS) entry which is preliminary data.</text>
</comment>
<keyword evidence="3" id="KW-1185">Reference proteome</keyword>
<dbReference type="AlphaFoldDB" id="A0AAD9A4S6"/>
<evidence type="ECO:0000313" key="2">
    <source>
        <dbReference type="EMBL" id="KAK1841446.1"/>
    </source>
</evidence>
<accession>A0AAD9A4S6</accession>
<evidence type="ECO:0000256" key="1">
    <source>
        <dbReference type="SAM" id="MobiDB-lite"/>
    </source>
</evidence>
<proteinExistence type="predicted"/>
<name>A0AAD9A4S6_9PEZI</name>
<sequence length="164" mass="18620">MPLFSGYLTASHESPPTKMTTVKWYHTWAITSQPSAANQRLGARMQSYKRLDRETLQPTQTHKLTCHIRPGQELEAGHRGCRRRAPGCADAVRLTLHHPNTIREATFRLSLPALRRHQGAPPPITPLWWRAVLFTVSCACTHTHTHTHRKHPPYIPSPFISDGN</sequence>
<evidence type="ECO:0000313" key="3">
    <source>
        <dbReference type="Proteomes" id="UP001243330"/>
    </source>
</evidence>
<gene>
    <name evidence="2" type="ORF">CCHR01_15933</name>
</gene>
<dbReference type="Proteomes" id="UP001243330">
    <property type="component" value="Unassembled WGS sequence"/>
</dbReference>
<reference evidence="2" key="1">
    <citation type="submission" date="2023-01" db="EMBL/GenBank/DDBJ databases">
        <title>Colletotrichum chrysophilum M932 genome sequence.</title>
        <authorList>
            <person name="Baroncelli R."/>
        </authorList>
    </citation>
    <scope>NUCLEOTIDE SEQUENCE</scope>
    <source>
        <strain evidence="2">M932</strain>
    </source>
</reference>
<feature type="region of interest" description="Disordered" evidence="1">
    <location>
        <begin position="145"/>
        <end position="164"/>
    </location>
</feature>
<organism evidence="2 3">
    <name type="scientific">Colletotrichum chrysophilum</name>
    <dbReference type="NCBI Taxonomy" id="1836956"/>
    <lineage>
        <taxon>Eukaryota</taxon>
        <taxon>Fungi</taxon>
        <taxon>Dikarya</taxon>
        <taxon>Ascomycota</taxon>
        <taxon>Pezizomycotina</taxon>
        <taxon>Sordariomycetes</taxon>
        <taxon>Hypocreomycetidae</taxon>
        <taxon>Glomerellales</taxon>
        <taxon>Glomerellaceae</taxon>
        <taxon>Colletotrichum</taxon>
        <taxon>Colletotrichum gloeosporioides species complex</taxon>
    </lineage>
</organism>